<dbReference type="InterPro" id="IPR003439">
    <property type="entry name" value="ABC_transporter-like_ATP-bd"/>
</dbReference>
<keyword evidence="8" id="KW-0472">Membrane</keyword>
<dbReference type="SMART" id="SM00382">
    <property type="entry name" value="AAA"/>
    <property type="match status" value="1"/>
</dbReference>
<feature type="region of interest" description="Disordered" evidence="9">
    <location>
        <begin position="1"/>
        <end position="23"/>
    </location>
</feature>
<evidence type="ECO:0000256" key="8">
    <source>
        <dbReference type="ARBA" id="ARBA00023136"/>
    </source>
</evidence>
<feature type="compositionally biased region" description="Polar residues" evidence="9">
    <location>
        <begin position="1"/>
        <end position="10"/>
    </location>
</feature>
<dbReference type="Pfam" id="PF00005">
    <property type="entry name" value="ABC_tran"/>
    <property type="match status" value="1"/>
</dbReference>
<keyword evidence="6 11" id="KW-0067">ATP-binding</keyword>
<dbReference type="GO" id="GO:0005886">
    <property type="term" value="C:plasma membrane"/>
    <property type="evidence" value="ECO:0007669"/>
    <property type="project" value="UniProtKB-SubCell"/>
</dbReference>
<keyword evidence="4" id="KW-1003">Cell membrane</keyword>
<proteinExistence type="inferred from homology"/>
<dbReference type="SUPFAM" id="SSF52540">
    <property type="entry name" value="P-loop containing nucleoside triphosphate hydrolases"/>
    <property type="match status" value="1"/>
</dbReference>
<evidence type="ECO:0000256" key="1">
    <source>
        <dbReference type="ARBA" id="ARBA00004202"/>
    </source>
</evidence>
<comment type="subcellular location">
    <subcellularLocation>
        <location evidence="1">Cell membrane</location>
        <topology evidence="1">Peripheral membrane protein</topology>
    </subcellularLocation>
</comment>
<name>A0A455T4C8_9CHLR</name>
<dbReference type="PIRSF" id="PIRSF039085">
    <property type="entry name" value="ABC_ATPase_HisP"/>
    <property type="match status" value="1"/>
</dbReference>
<dbReference type="CDD" id="cd03262">
    <property type="entry name" value="ABC_HisP_GlnQ"/>
    <property type="match status" value="1"/>
</dbReference>
<dbReference type="AlphaFoldDB" id="A0A455T4C8"/>
<dbReference type="GO" id="GO:0016887">
    <property type="term" value="F:ATP hydrolysis activity"/>
    <property type="evidence" value="ECO:0007669"/>
    <property type="project" value="InterPro"/>
</dbReference>
<dbReference type="InterPro" id="IPR003593">
    <property type="entry name" value="AAA+_ATPase"/>
</dbReference>
<protein>
    <submittedName>
        <fullName evidence="11">ATP-binding protein</fullName>
    </submittedName>
</protein>
<reference evidence="11" key="1">
    <citation type="submission" date="2018-12" db="EMBL/GenBank/DDBJ databases">
        <title>Novel natural products biosynthetic potential of the class Ktedonobacteria.</title>
        <authorList>
            <person name="Zheng Y."/>
            <person name="Saitou A."/>
            <person name="Wang C.M."/>
            <person name="Toyoda A."/>
            <person name="Minakuchi Y."/>
            <person name="Sekiguchi Y."/>
            <person name="Ueda K."/>
            <person name="Takano H."/>
            <person name="Sakai Y."/>
            <person name="Yokota A."/>
            <person name="Yabe S."/>
        </authorList>
    </citation>
    <scope>NUCLEOTIDE SEQUENCE</scope>
    <source>
        <strain evidence="11">A3-2</strain>
    </source>
</reference>
<evidence type="ECO:0000256" key="2">
    <source>
        <dbReference type="ARBA" id="ARBA00005417"/>
    </source>
</evidence>
<gene>
    <name evidence="11" type="ORF">KTA_23210</name>
</gene>
<accession>A0A455T4C8</accession>
<dbReference type="EMBL" id="AP019377">
    <property type="protein sequence ID" value="BBH94122.1"/>
    <property type="molecule type" value="Genomic_DNA"/>
</dbReference>
<dbReference type="PANTHER" id="PTHR43166:SF9">
    <property type="entry name" value="GLUTAMATE_ASPARTATE IMPORT ATP-BINDING PROTEIN GLTL"/>
    <property type="match status" value="1"/>
</dbReference>
<dbReference type="Gene3D" id="3.40.50.300">
    <property type="entry name" value="P-loop containing nucleotide triphosphate hydrolases"/>
    <property type="match status" value="1"/>
</dbReference>
<keyword evidence="3" id="KW-0813">Transport</keyword>
<dbReference type="GO" id="GO:0015424">
    <property type="term" value="F:ABC-type amino acid transporter activity"/>
    <property type="evidence" value="ECO:0007669"/>
    <property type="project" value="InterPro"/>
</dbReference>
<evidence type="ECO:0000256" key="7">
    <source>
        <dbReference type="ARBA" id="ARBA00022970"/>
    </source>
</evidence>
<evidence type="ECO:0000256" key="6">
    <source>
        <dbReference type="ARBA" id="ARBA00022840"/>
    </source>
</evidence>
<dbReference type="InterPro" id="IPR014343">
    <property type="entry name" value="Ectoine_EhuA"/>
</dbReference>
<dbReference type="InterPro" id="IPR030679">
    <property type="entry name" value="ABC_ATPase_HisP-typ"/>
</dbReference>
<evidence type="ECO:0000259" key="10">
    <source>
        <dbReference type="PROSITE" id="PS50893"/>
    </source>
</evidence>
<evidence type="ECO:0000256" key="4">
    <source>
        <dbReference type="ARBA" id="ARBA00022475"/>
    </source>
</evidence>
<dbReference type="FunFam" id="3.40.50.300:FF:000020">
    <property type="entry name" value="Amino acid ABC transporter ATP-binding component"/>
    <property type="match status" value="1"/>
</dbReference>
<dbReference type="InterPro" id="IPR027417">
    <property type="entry name" value="P-loop_NTPase"/>
</dbReference>
<dbReference type="PROSITE" id="PS50893">
    <property type="entry name" value="ABC_TRANSPORTER_2"/>
    <property type="match status" value="1"/>
</dbReference>
<dbReference type="InterPro" id="IPR050086">
    <property type="entry name" value="MetN_ABC_transporter-like"/>
</dbReference>
<evidence type="ECO:0000256" key="3">
    <source>
        <dbReference type="ARBA" id="ARBA00022448"/>
    </source>
</evidence>
<organism evidence="11">
    <name type="scientific">Thermogemmatispora argillosa</name>
    <dbReference type="NCBI Taxonomy" id="2045280"/>
    <lineage>
        <taxon>Bacteria</taxon>
        <taxon>Bacillati</taxon>
        <taxon>Chloroflexota</taxon>
        <taxon>Ktedonobacteria</taxon>
        <taxon>Thermogemmatisporales</taxon>
        <taxon>Thermogemmatisporaceae</taxon>
        <taxon>Thermogemmatispora</taxon>
    </lineage>
</organism>
<sequence length="285" mass="31601">MTQLQGNNLSHEGDQAQPLPTLPSAVNGEAEREMVRIEQVVKRFGDLLVLNNINMTVKRGQVVVIIGPSGSGKTTLLRCINHLEKIDGGRIYVDGQLVGYRLVKGRLVEAKEAEIARMRAQIGFVFQRFNLFAHMTALENIIEAPIHVLGLPRDEAVAQAMELLRKVGLEDKAHAYPHKLSGGQQQRVAIARALAMRPKLMLFDEATSALDPELVGEVLKVMRQLAEEGMTMVVVTHEMGFARDVADHVVFMDRGIIVEEGPPEQIFDDPQNERTRNFLGLIAAD</sequence>
<keyword evidence="5" id="KW-0547">Nucleotide-binding</keyword>
<dbReference type="PROSITE" id="PS00211">
    <property type="entry name" value="ABC_TRANSPORTER_1"/>
    <property type="match status" value="1"/>
</dbReference>
<dbReference type="GO" id="GO:0005524">
    <property type="term" value="F:ATP binding"/>
    <property type="evidence" value="ECO:0007669"/>
    <property type="project" value="UniProtKB-KW"/>
</dbReference>
<evidence type="ECO:0000256" key="5">
    <source>
        <dbReference type="ARBA" id="ARBA00022741"/>
    </source>
</evidence>
<dbReference type="NCBIfam" id="TIGR03005">
    <property type="entry name" value="ectoine_ehuA"/>
    <property type="match status" value="1"/>
</dbReference>
<keyword evidence="7" id="KW-0029">Amino-acid transport</keyword>
<evidence type="ECO:0000313" key="11">
    <source>
        <dbReference type="EMBL" id="BBH94122.1"/>
    </source>
</evidence>
<dbReference type="InterPro" id="IPR017871">
    <property type="entry name" value="ABC_transporter-like_CS"/>
</dbReference>
<comment type="similarity">
    <text evidence="2">Belongs to the ABC transporter superfamily.</text>
</comment>
<dbReference type="PANTHER" id="PTHR43166">
    <property type="entry name" value="AMINO ACID IMPORT ATP-BINDING PROTEIN"/>
    <property type="match status" value="1"/>
</dbReference>
<evidence type="ECO:0000256" key="9">
    <source>
        <dbReference type="SAM" id="MobiDB-lite"/>
    </source>
</evidence>
<feature type="domain" description="ABC transporter" evidence="10">
    <location>
        <begin position="35"/>
        <end position="279"/>
    </location>
</feature>